<dbReference type="SMART" id="SM00028">
    <property type="entry name" value="TPR"/>
    <property type="match status" value="7"/>
</dbReference>
<evidence type="ECO:0000256" key="1">
    <source>
        <dbReference type="PROSITE-ProRule" id="PRU00339"/>
    </source>
</evidence>
<feature type="repeat" description="TPR" evidence="1">
    <location>
        <begin position="301"/>
        <end position="334"/>
    </location>
</feature>
<dbReference type="InterPro" id="IPR011047">
    <property type="entry name" value="Quinoprotein_ADH-like_sf"/>
</dbReference>
<dbReference type="SMART" id="SM00564">
    <property type="entry name" value="PQQ"/>
    <property type="match status" value="7"/>
</dbReference>
<dbReference type="STRING" id="419665.Maeo_0208"/>
<gene>
    <name evidence="3" type="ordered locus">Maeo_0208</name>
</gene>
<dbReference type="InterPro" id="IPR011990">
    <property type="entry name" value="TPR-like_helical_dom_sf"/>
</dbReference>
<dbReference type="eggNOG" id="arCOG02556">
    <property type="taxonomic scope" value="Archaea"/>
</dbReference>
<keyword evidence="1" id="KW-0802">TPR repeat</keyword>
<dbReference type="GeneID" id="5326534"/>
<feature type="repeat" description="TPR" evidence="1">
    <location>
        <begin position="12"/>
        <end position="45"/>
    </location>
</feature>
<feature type="repeat" description="TPR" evidence="1">
    <location>
        <begin position="209"/>
        <end position="242"/>
    </location>
</feature>
<dbReference type="OrthoDB" id="145878at2157"/>
<dbReference type="AlphaFoldDB" id="A6UTH8"/>
<name>A6UTH8_META3</name>
<dbReference type="EMBL" id="CP000743">
    <property type="protein sequence ID" value="ABR55800.1"/>
    <property type="molecule type" value="Genomic_DNA"/>
</dbReference>
<dbReference type="PANTHER" id="PTHR34512:SF30">
    <property type="entry name" value="OUTER MEMBRANE PROTEIN ASSEMBLY FACTOR BAMB"/>
    <property type="match status" value="1"/>
</dbReference>
<feature type="domain" description="Pyrrolo-quinoline quinone repeat" evidence="2">
    <location>
        <begin position="493"/>
        <end position="608"/>
    </location>
</feature>
<sequence length="1037" mass="119412">MINIVKKLIGEDKKLVEKGDYYFGMGNYKSALYHYKKALEINEKNEGAKKGINKIHAEMAFKKGIRLTMENNYNRAIALFNEAIRLNKELEPKATEKINLCKKILELRKKADELYEEGDYKDAIVEYKNVLKVFPQDRYSIDKIYKINKLKKIMENIDELLNKIEISYDESIGNEILEKLNKLESIDRNNLKIRKYIETVTSKLVNLEINSKINEGKKLYEDGHYENALAKFNAVIKLDNNNEEAIEYKTKIEKILALRQDSEELYRRGEYNHSLSKLNEILDINPNDEYAKHTIQVVQDMIDLMEEGNKYYINNDFEDAIAIYNEILKLNPKDEHIKNISDQIIKNYLDIIKSITPENYREVYTYKCNPIIEFSPIIFDEYINNLKNLIDDLYEQGNYEKSIEILFYYWELIGGKGIIDGFELESSVKSVKVIKQDKNVAVVGCEYIPKLRYAPMYCIDIQNRQILWKYNVACDSYILKVKDEDIIVGCNLGHVTSVNLNDGSTQWKILTDNNAPVADILIMDKKDGNYDSHMGDVVFAGCKFGYIYALNRDDGKVLWTHKSPHDIIHMKYIKNVLCAASGNPTILSGGGAVYGIDIKTGYILWKYAGNYIYAMEHCMKYNSIIIGTSNEMIYSINGNNGDLLWKYATHNRVIKTISLDKEEDILIAGSGELSNVSKLGSNIYALDLKTGLEKWIHRAKSEGIESTDIVNTKNGKIVMAKGIYKPSLNITPVYIMELNSGKLLWKYRAKGHIRAVNAVNSKNPTGNKHDEIDNFVYDGIRIKYIPHNRPNSITVQNLEILEGHNLSSYNISNDISELLVSDETNNILVGCFDGRVYIFNKNEVENGQFILLQEILKTSPIISELLHDEIKHILDLINQKKPFSNPVKAKRLIDKAKKLLNRNDYYKARELINESRKYTNSNIELDAKLMKKVFEINTWEDVGISFDYIKGDMPLYNLRVTCSDESVKLKYLKFIDKISPGESKMLRLLMLPVYKGKYPLALDVICEDEEGNPLEKKVFEYRITVKSIKSDTDSGSI</sequence>
<dbReference type="SUPFAM" id="SSF48452">
    <property type="entry name" value="TPR-like"/>
    <property type="match status" value="1"/>
</dbReference>
<dbReference type="Pfam" id="PF13360">
    <property type="entry name" value="PQQ_2"/>
    <property type="match status" value="1"/>
</dbReference>
<proteinExistence type="predicted"/>
<dbReference type="Gene3D" id="2.130.10.10">
    <property type="entry name" value="YVTN repeat-like/Quinoprotein amine dehydrogenase"/>
    <property type="match status" value="2"/>
</dbReference>
<dbReference type="eggNOG" id="arCOG03038">
    <property type="taxonomic scope" value="Archaea"/>
</dbReference>
<evidence type="ECO:0000313" key="4">
    <source>
        <dbReference type="Proteomes" id="UP000001106"/>
    </source>
</evidence>
<dbReference type="Pfam" id="PF13181">
    <property type="entry name" value="TPR_8"/>
    <property type="match status" value="1"/>
</dbReference>
<feature type="repeat" description="TPR" evidence="1">
    <location>
        <begin position="57"/>
        <end position="90"/>
    </location>
</feature>
<protein>
    <submittedName>
        <fullName evidence="3">Pyrrolo-quinoline quinone</fullName>
    </submittedName>
</protein>
<organism evidence="3 4">
    <name type="scientific">Methanococcus aeolicus (strain ATCC BAA-1280 / DSM 17508 / OCM 812 / Nankai-3)</name>
    <dbReference type="NCBI Taxonomy" id="419665"/>
    <lineage>
        <taxon>Archaea</taxon>
        <taxon>Methanobacteriati</taxon>
        <taxon>Methanobacteriota</taxon>
        <taxon>Methanomada group</taxon>
        <taxon>Methanococci</taxon>
        <taxon>Methanococcales</taxon>
        <taxon>Methanococcaceae</taxon>
        <taxon>Methanococcus</taxon>
    </lineage>
</organism>
<dbReference type="InterPro" id="IPR015943">
    <property type="entry name" value="WD40/YVTN_repeat-like_dom_sf"/>
</dbReference>
<reference evidence="3" key="1">
    <citation type="submission" date="2007-06" db="EMBL/GenBank/DDBJ databases">
        <title>Complete sequence of Methanococcus aeolicus Nankai-3.</title>
        <authorList>
            <consortium name="US DOE Joint Genome Institute"/>
            <person name="Copeland A."/>
            <person name="Lucas S."/>
            <person name="Lapidus A."/>
            <person name="Barry K."/>
            <person name="Glavina del Rio T."/>
            <person name="Dalin E."/>
            <person name="Tice H."/>
            <person name="Pitluck S."/>
            <person name="Chain P."/>
            <person name="Malfatti S."/>
            <person name="Shin M."/>
            <person name="Vergez L."/>
            <person name="Schmutz J."/>
            <person name="Larimer F."/>
            <person name="Land M."/>
            <person name="Hauser L."/>
            <person name="Kyrpides N."/>
            <person name="Lykidis A."/>
            <person name="Sieprawska-Lupa M."/>
            <person name="Whitman W.B."/>
            <person name="Richardson P."/>
        </authorList>
    </citation>
    <scope>NUCLEOTIDE SEQUENCE [LARGE SCALE GENOMIC DNA]</scope>
    <source>
        <strain evidence="3">Nankai-3</strain>
    </source>
</reference>
<evidence type="ECO:0000313" key="3">
    <source>
        <dbReference type="EMBL" id="ABR55800.1"/>
    </source>
</evidence>
<dbReference type="Proteomes" id="UP000001106">
    <property type="component" value="Chromosome"/>
</dbReference>
<dbReference type="InterPro" id="IPR019734">
    <property type="entry name" value="TPR_rpt"/>
</dbReference>
<dbReference type="PANTHER" id="PTHR34512">
    <property type="entry name" value="CELL SURFACE PROTEIN"/>
    <property type="match status" value="1"/>
</dbReference>
<dbReference type="KEGG" id="mae:Maeo_0208"/>
<dbReference type="RefSeq" id="WP_011972932.1">
    <property type="nucleotide sequence ID" value="NC_009635.1"/>
</dbReference>
<evidence type="ECO:0000259" key="2">
    <source>
        <dbReference type="Pfam" id="PF13360"/>
    </source>
</evidence>
<dbReference type="InterPro" id="IPR002372">
    <property type="entry name" value="PQQ_rpt_dom"/>
</dbReference>
<dbReference type="SUPFAM" id="SSF50998">
    <property type="entry name" value="Quinoprotein alcohol dehydrogenase-like"/>
    <property type="match status" value="1"/>
</dbReference>
<dbReference type="PROSITE" id="PS50005">
    <property type="entry name" value="TPR"/>
    <property type="match status" value="4"/>
</dbReference>
<dbReference type="InterPro" id="IPR018391">
    <property type="entry name" value="PQQ_b-propeller_rpt"/>
</dbReference>
<dbReference type="Gene3D" id="1.25.40.10">
    <property type="entry name" value="Tetratricopeptide repeat domain"/>
    <property type="match status" value="3"/>
</dbReference>
<keyword evidence="4" id="KW-1185">Reference proteome</keyword>
<accession>A6UTH8</accession>
<dbReference type="HOGENOM" id="CLU_293137_0_0_2"/>